<comment type="caution">
    <text evidence="2">The sequence shown here is derived from an EMBL/GenBank/DDBJ whole genome shotgun (WGS) entry which is preliminary data.</text>
</comment>
<feature type="compositionally biased region" description="Polar residues" evidence="1">
    <location>
        <begin position="43"/>
        <end position="66"/>
    </location>
</feature>
<dbReference type="OrthoDB" id="4159136at2759"/>
<feature type="compositionally biased region" description="Basic and acidic residues" evidence="1">
    <location>
        <begin position="190"/>
        <end position="207"/>
    </location>
</feature>
<accession>A0A9P4S233</accession>
<reference evidence="2" key="1">
    <citation type="journal article" date="2020" name="Stud. Mycol.">
        <title>101 Dothideomycetes genomes: a test case for predicting lifestyles and emergence of pathogens.</title>
        <authorList>
            <person name="Haridas S."/>
            <person name="Albert R."/>
            <person name="Binder M."/>
            <person name="Bloem J."/>
            <person name="Labutti K."/>
            <person name="Salamov A."/>
            <person name="Andreopoulos B."/>
            <person name="Baker S."/>
            <person name="Barry K."/>
            <person name="Bills G."/>
            <person name="Bluhm B."/>
            <person name="Cannon C."/>
            <person name="Castanera R."/>
            <person name="Culley D."/>
            <person name="Daum C."/>
            <person name="Ezra D."/>
            <person name="Gonzalez J."/>
            <person name="Henrissat B."/>
            <person name="Kuo A."/>
            <person name="Liang C."/>
            <person name="Lipzen A."/>
            <person name="Lutzoni F."/>
            <person name="Magnuson J."/>
            <person name="Mondo S."/>
            <person name="Nolan M."/>
            <person name="Ohm R."/>
            <person name="Pangilinan J."/>
            <person name="Park H.-J."/>
            <person name="Ramirez L."/>
            <person name="Alfaro M."/>
            <person name="Sun H."/>
            <person name="Tritt A."/>
            <person name="Yoshinaga Y."/>
            <person name="Zwiers L.-H."/>
            <person name="Turgeon B."/>
            <person name="Goodwin S."/>
            <person name="Spatafora J."/>
            <person name="Crous P."/>
            <person name="Grigoriev I."/>
        </authorList>
    </citation>
    <scope>NUCLEOTIDE SEQUENCE</scope>
    <source>
        <strain evidence="2">CBS 101060</strain>
    </source>
</reference>
<keyword evidence="3" id="KW-1185">Reference proteome</keyword>
<dbReference type="AlphaFoldDB" id="A0A9P4S233"/>
<evidence type="ECO:0000256" key="1">
    <source>
        <dbReference type="SAM" id="MobiDB-lite"/>
    </source>
</evidence>
<dbReference type="EMBL" id="MU006115">
    <property type="protein sequence ID" value="KAF2834709.1"/>
    <property type="molecule type" value="Genomic_DNA"/>
</dbReference>
<feature type="compositionally biased region" description="Basic and acidic residues" evidence="1">
    <location>
        <begin position="159"/>
        <end position="176"/>
    </location>
</feature>
<dbReference type="PANTHER" id="PTHR34693">
    <property type="entry name" value="PROTEIN PAR32"/>
    <property type="match status" value="1"/>
</dbReference>
<dbReference type="InterPro" id="IPR053203">
    <property type="entry name" value="Cisplatin_resist-associated"/>
</dbReference>
<feature type="compositionally biased region" description="Polar residues" evidence="1">
    <location>
        <begin position="83"/>
        <end position="99"/>
    </location>
</feature>
<evidence type="ECO:0000313" key="3">
    <source>
        <dbReference type="Proteomes" id="UP000799429"/>
    </source>
</evidence>
<feature type="compositionally biased region" description="Gly residues" evidence="1">
    <location>
        <begin position="1"/>
        <end position="10"/>
    </location>
</feature>
<gene>
    <name evidence="2" type="ORF">M501DRAFT_989475</name>
</gene>
<feature type="compositionally biased region" description="Basic and acidic residues" evidence="1">
    <location>
        <begin position="20"/>
        <end position="31"/>
    </location>
</feature>
<protein>
    <submittedName>
        <fullName evidence="2">Uncharacterized protein</fullName>
    </submittedName>
</protein>
<sequence length="207" mass="22398">MPTYGRGGAGNIQTATQVVEENKRISDDLEAARPTANPASAVHPSSQSQPQTQNEQNHFAGQQSYQPPAAYAHSGRGGAGNWYSPSQLQATGQFTSHQNPTSSADLPPATSPPTLSPSSTPKSTSPPPDPALPIGKLGRGGMGNFKWQSAQDYREYAAERRREEEKVLKESERRVSDSLTRPGRAWIGEGRGRLEDEGEREGWRAFA</sequence>
<dbReference type="PANTHER" id="PTHR34693:SF5">
    <property type="match status" value="1"/>
</dbReference>
<feature type="region of interest" description="Disordered" evidence="1">
    <location>
        <begin position="1"/>
        <end position="145"/>
    </location>
</feature>
<name>A0A9P4S233_9PEZI</name>
<evidence type="ECO:0000313" key="2">
    <source>
        <dbReference type="EMBL" id="KAF2834709.1"/>
    </source>
</evidence>
<dbReference type="Proteomes" id="UP000799429">
    <property type="component" value="Unassembled WGS sequence"/>
</dbReference>
<proteinExistence type="predicted"/>
<feature type="region of interest" description="Disordered" evidence="1">
    <location>
        <begin position="159"/>
        <end position="207"/>
    </location>
</feature>
<organism evidence="2 3">
    <name type="scientific">Patellaria atrata CBS 101060</name>
    <dbReference type="NCBI Taxonomy" id="1346257"/>
    <lineage>
        <taxon>Eukaryota</taxon>
        <taxon>Fungi</taxon>
        <taxon>Dikarya</taxon>
        <taxon>Ascomycota</taxon>
        <taxon>Pezizomycotina</taxon>
        <taxon>Dothideomycetes</taxon>
        <taxon>Dothideomycetes incertae sedis</taxon>
        <taxon>Patellariales</taxon>
        <taxon>Patellariaceae</taxon>
        <taxon>Patellaria</taxon>
    </lineage>
</organism>